<reference evidence="2 3" key="1">
    <citation type="submission" date="2016-03" db="EMBL/GenBank/DDBJ databases">
        <title>Comparative genomics of Pseudogymnoascus destructans, the fungus causing white-nose syndrome of bats.</title>
        <authorList>
            <person name="Palmer J.M."/>
            <person name="Drees K.P."/>
            <person name="Foster J.T."/>
            <person name="Lindner D.L."/>
        </authorList>
    </citation>
    <scope>NUCLEOTIDE SEQUENCE [LARGE SCALE GENOMIC DNA]</scope>
    <source>
        <strain evidence="2 3">UAMH 10579</strain>
    </source>
</reference>
<keyword evidence="3" id="KW-1185">Reference proteome</keyword>
<dbReference type="Proteomes" id="UP000091956">
    <property type="component" value="Unassembled WGS sequence"/>
</dbReference>
<organism evidence="2 3">
    <name type="scientific">Pseudogymnoascus verrucosus</name>
    <dbReference type="NCBI Taxonomy" id="342668"/>
    <lineage>
        <taxon>Eukaryota</taxon>
        <taxon>Fungi</taxon>
        <taxon>Dikarya</taxon>
        <taxon>Ascomycota</taxon>
        <taxon>Pezizomycotina</taxon>
        <taxon>Leotiomycetes</taxon>
        <taxon>Thelebolales</taxon>
        <taxon>Thelebolaceae</taxon>
        <taxon>Pseudogymnoascus</taxon>
    </lineage>
</organism>
<dbReference type="EMBL" id="KV460232">
    <property type="protein sequence ID" value="OBT95859.1"/>
    <property type="molecule type" value="Genomic_DNA"/>
</dbReference>
<reference evidence="3" key="2">
    <citation type="journal article" date="2018" name="Nat. Commun.">
        <title>Extreme sensitivity to ultraviolet light in the fungal pathogen causing white-nose syndrome of bats.</title>
        <authorList>
            <person name="Palmer J.M."/>
            <person name="Drees K.P."/>
            <person name="Foster J.T."/>
            <person name="Lindner D.L."/>
        </authorList>
    </citation>
    <scope>NUCLEOTIDE SEQUENCE [LARGE SCALE GENOMIC DNA]</scope>
    <source>
        <strain evidence="3">UAMH 10579</strain>
    </source>
</reference>
<accession>A0A1B8GJ62</accession>
<name>A0A1B8GJ62_9PEZI</name>
<evidence type="ECO:0000313" key="3">
    <source>
        <dbReference type="Proteomes" id="UP000091956"/>
    </source>
</evidence>
<gene>
    <name evidence="2" type="ORF">VE01_06130</name>
</gene>
<sequence length="102" mass="11185">MRRLLADNGWNRGGALDSTQARASDGKLWRNHPKKPPAATRVTRHIGSKQQCVHLIPPFGPKGTSPGVALAIFVFDTRCDRRTPADESQRFLAEASVVGIRP</sequence>
<dbReference type="RefSeq" id="XP_018129592.1">
    <property type="nucleotide sequence ID" value="XM_018275584.1"/>
</dbReference>
<evidence type="ECO:0000256" key="1">
    <source>
        <dbReference type="SAM" id="MobiDB-lite"/>
    </source>
</evidence>
<dbReference type="AlphaFoldDB" id="A0A1B8GJ62"/>
<dbReference type="GeneID" id="28839516"/>
<proteinExistence type="predicted"/>
<evidence type="ECO:0000313" key="2">
    <source>
        <dbReference type="EMBL" id="OBT95859.1"/>
    </source>
</evidence>
<protein>
    <submittedName>
        <fullName evidence="2">Uncharacterized protein</fullName>
    </submittedName>
</protein>
<feature type="region of interest" description="Disordered" evidence="1">
    <location>
        <begin position="1"/>
        <end position="46"/>
    </location>
</feature>